<dbReference type="NCBIfam" id="TIGR00293">
    <property type="entry name" value="prefoldin subunit alpha"/>
    <property type="match status" value="1"/>
</dbReference>
<reference evidence="2 3" key="1">
    <citation type="submission" date="2016-04" db="EMBL/GenBank/DDBJ databases">
        <title>The genome of Intoshia linei affirms orthonectids as highly simplified spiralians.</title>
        <authorList>
            <person name="Mikhailov K.V."/>
            <person name="Slusarev G.S."/>
            <person name="Nikitin M.A."/>
            <person name="Logacheva M.D."/>
            <person name="Penin A."/>
            <person name="Aleoshin V."/>
            <person name="Panchin Y.V."/>
        </authorList>
    </citation>
    <scope>NUCLEOTIDE SEQUENCE [LARGE SCALE GENOMIC DNA]</scope>
    <source>
        <strain evidence="2">Intl2013</strain>
        <tissue evidence="2">Whole animal</tissue>
    </source>
</reference>
<dbReference type="CDD" id="cd23157">
    <property type="entry name" value="Prefoldin_5"/>
    <property type="match status" value="1"/>
</dbReference>
<dbReference type="GO" id="GO:0016272">
    <property type="term" value="C:prefoldin complex"/>
    <property type="evidence" value="ECO:0007669"/>
    <property type="project" value="InterPro"/>
</dbReference>
<dbReference type="Proteomes" id="UP000078046">
    <property type="component" value="Unassembled WGS sequence"/>
</dbReference>
<dbReference type="Gene3D" id="1.10.287.370">
    <property type="match status" value="1"/>
</dbReference>
<comment type="similarity">
    <text evidence="1">Belongs to the prefoldin subunit alpha family.</text>
</comment>
<dbReference type="PANTHER" id="PTHR12674">
    <property type="entry name" value="PREFOLDIN SUBUNIT 5"/>
    <property type="match status" value="1"/>
</dbReference>
<dbReference type="GO" id="GO:0006457">
    <property type="term" value="P:protein folding"/>
    <property type="evidence" value="ECO:0007669"/>
    <property type="project" value="InterPro"/>
</dbReference>
<dbReference type="AlphaFoldDB" id="A0A177B0I5"/>
<proteinExistence type="inferred from homology"/>
<evidence type="ECO:0000313" key="2">
    <source>
        <dbReference type="EMBL" id="OAF67252.1"/>
    </source>
</evidence>
<keyword evidence="3" id="KW-1185">Reference proteome</keyword>
<dbReference type="EMBL" id="LWCA01000709">
    <property type="protein sequence ID" value="OAF67252.1"/>
    <property type="molecule type" value="Genomic_DNA"/>
</dbReference>
<comment type="caution">
    <text evidence="2">The sequence shown here is derived from an EMBL/GenBank/DDBJ whole genome shotgun (WGS) entry which is preliminary data.</text>
</comment>
<dbReference type="PANTHER" id="PTHR12674:SF2">
    <property type="entry name" value="PREFOLDIN SUBUNIT 5"/>
    <property type="match status" value="1"/>
</dbReference>
<dbReference type="SUPFAM" id="SSF46579">
    <property type="entry name" value="Prefoldin"/>
    <property type="match status" value="1"/>
</dbReference>
<dbReference type="Pfam" id="PF02996">
    <property type="entry name" value="Prefoldin"/>
    <property type="match status" value="1"/>
</dbReference>
<dbReference type="GO" id="GO:1990115">
    <property type="term" value="P:RNA polymerase III assembly"/>
    <property type="evidence" value="ECO:0007669"/>
    <property type="project" value="TreeGrafter"/>
</dbReference>
<organism evidence="2 3">
    <name type="scientific">Intoshia linei</name>
    <dbReference type="NCBI Taxonomy" id="1819745"/>
    <lineage>
        <taxon>Eukaryota</taxon>
        <taxon>Metazoa</taxon>
        <taxon>Spiralia</taxon>
        <taxon>Lophotrochozoa</taxon>
        <taxon>Mesozoa</taxon>
        <taxon>Orthonectida</taxon>
        <taxon>Rhopaluridae</taxon>
        <taxon>Intoshia</taxon>
    </lineage>
</organism>
<evidence type="ECO:0000313" key="3">
    <source>
        <dbReference type="Proteomes" id="UP000078046"/>
    </source>
</evidence>
<dbReference type="InterPro" id="IPR009053">
    <property type="entry name" value="Prefoldin"/>
</dbReference>
<dbReference type="OrthoDB" id="10267474at2759"/>
<gene>
    <name evidence="2" type="ORF">A3Q56_05044</name>
</gene>
<sequence>MATEKAKPLKISTLDIQTVYQLTNQTQREIEFFNQSIIALRSAADKLANSKNLLKDIHISLTRKTSYLPIDESVYCKGKISNYELVSIDIGAGFFVEMPIKQAEDYFQRKFNFIQKEIKIVTNRLPDKEALYRGCVNELKKRESNPTKTQAEESDEE</sequence>
<accession>A0A177B0I5</accession>
<dbReference type="InterPro" id="IPR004127">
    <property type="entry name" value="Prefoldin_subunit_alpha"/>
</dbReference>
<dbReference type="InterPro" id="IPR011599">
    <property type="entry name" value="PFD_alpha_archaea"/>
</dbReference>
<dbReference type="GO" id="GO:0005737">
    <property type="term" value="C:cytoplasm"/>
    <property type="evidence" value="ECO:0007669"/>
    <property type="project" value="TreeGrafter"/>
</dbReference>
<name>A0A177B0I5_9BILA</name>
<dbReference type="GO" id="GO:1990113">
    <property type="term" value="P:RNA polymerase I assembly"/>
    <property type="evidence" value="ECO:0007669"/>
    <property type="project" value="TreeGrafter"/>
</dbReference>
<evidence type="ECO:0000256" key="1">
    <source>
        <dbReference type="ARBA" id="ARBA00010048"/>
    </source>
</evidence>
<dbReference type="GO" id="GO:1990114">
    <property type="term" value="P:RNA polymerase II core complex assembly"/>
    <property type="evidence" value="ECO:0007669"/>
    <property type="project" value="TreeGrafter"/>
</dbReference>
<protein>
    <submittedName>
        <fullName evidence="2">Putative prefoldin subunit 5</fullName>
    </submittedName>
</protein>
<dbReference type="GO" id="GO:0051082">
    <property type="term" value="F:unfolded protein binding"/>
    <property type="evidence" value="ECO:0007669"/>
    <property type="project" value="InterPro"/>
</dbReference>